<dbReference type="Gene3D" id="3.40.50.1820">
    <property type="entry name" value="alpha/beta hydrolase"/>
    <property type="match status" value="1"/>
</dbReference>
<keyword evidence="4" id="KW-1015">Disulfide bond</keyword>
<gene>
    <name evidence="5" type="ORF">EFY87_19700</name>
</gene>
<proteinExistence type="inferred from homology"/>
<accession>A0A3M9LXD0</accession>
<dbReference type="PANTHER" id="PTHR33630:SF9">
    <property type="entry name" value="CUTINASE 4"/>
    <property type="match status" value="1"/>
</dbReference>
<dbReference type="SMART" id="SM01110">
    <property type="entry name" value="Cutinase"/>
    <property type="match status" value="1"/>
</dbReference>
<organism evidence="5 6">
    <name type="scientific">Flexivirga caeni</name>
    <dbReference type="NCBI Taxonomy" id="2294115"/>
    <lineage>
        <taxon>Bacteria</taxon>
        <taxon>Bacillati</taxon>
        <taxon>Actinomycetota</taxon>
        <taxon>Actinomycetes</taxon>
        <taxon>Micrococcales</taxon>
        <taxon>Dermacoccaceae</taxon>
        <taxon>Flexivirga</taxon>
    </lineage>
</organism>
<dbReference type="Pfam" id="PF01083">
    <property type="entry name" value="Cutinase"/>
    <property type="match status" value="1"/>
</dbReference>
<name>A0A3M9LXD0_9MICO</name>
<dbReference type="GO" id="GO:0052689">
    <property type="term" value="F:carboxylic ester hydrolase activity"/>
    <property type="evidence" value="ECO:0007669"/>
    <property type="project" value="UniProtKB-KW"/>
</dbReference>
<reference evidence="5 6" key="1">
    <citation type="submission" date="2018-11" db="EMBL/GenBank/DDBJ databases">
        <title>Draft genome of Simplicispira Flexivirga sp. BO-16.</title>
        <authorList>
            <person name="Im W.T."/>
        </authorList>
    </citation>
    <scope>NUCLEOTIDE SEQUENCE [LARGE SCALE GENOMIC DNA]</scope>
    <source>
        <strain evidence="5 6">BO-16</strain>
    </source>
</reference>
<dbReference type="SUPFAM" id="SSF53474">
    <property type="entry name" value="alpha/beta-Hydrolases"/>
    <property type="match status" value="1"/>
</dbReference>
<evidence type="ECO:0000256" key="1">
    <source>
        <dbReference type="ARBA" id="ARBA00007534"/>
    </source>
</evidence>
<keyword evidence="6" id="KW-1185">Reference proteome</keyword>
<evidence type="ECO:0000313" key="5">
    <source>
        <dbReference type="EMBL" id="RNI17018.1"/>
    </source>
</evidence>
<comment type="caution">
    <text evidence="5">The sequence shown here is derived from an EMBL/GenBank/DDBJ whole genome shotgun (WGS) entry which is preliminary data.</text>
</comment>
<evidence type="ECO:0000256" key="4">
    <source>
        <dbReference type="ARBA" id="ARBA00023157"/>
    </source>
</evidence>
<dbReference type="InterPro" id="IPR029058">
    <property type="entry name" value="AB_hydrolase_fold"/>
</dbReference>
<keyword evidence="3" id="KW-0378">Hydrolase</keyword>
<sequence>MGTHIGIGRRRASMHWAGPADDRTQKGAVMRIKMRVAAALATLLVTGVGATAVAPRASATATAPGCTDYIFVGARGSGEPGYDNGQWVANNGEQPGTNDGIGTPLFATFSDLEPQVEANGESIGDYAVDYPAVPVTPDGLLLIEGFGSAYQDSVNTGVFNFESELSQLHNSCPNSLFIVGGYSQGAQVVATGLADLSNSSSPLLGLISSVVLYGDPDFNGTDSSADESDFDPGYNGINGVMQQPWSEVLPGIPVHSVCHNYDPICNIQTEIGDTGQYVRNPARIIAANPGNWFAEHENYDTRDASNVASEIIGDGV</sequence>
<comment type="similarity">
    <text evidence="1">Belongs to the cutinase family.</text>
</comment>
<dbReference type="PANTHER" id="PTHR33630">
    <property type="entry name" value="CUTINASE RV1984C-RELATED-RELATED"/>
    <property type="match status" value="1"/>
</dbReference>
<evidence type="ECO:0000256" key="2">
    <source>
        <dbReference type="ARBA" id="ARBA00022487"/>
    </source>
</evidence>
<evidence type="ECO:0000313" key="6">
    <source>
        <dbReference type="Proteomes" id="UP000271678"/>
    </source>
</evidence>
<dbReference type="Proteomes" id="UP000271678">
    <property type="component" value="Unassembled WGS sequence"/>
</dbReference>
<keyword evidence="2" id="KW-0719">Serine esterase</keyword>
<evidence type="ECO:0000256" key="3">
    <source>
        <dbReference type="ARBA" id="ARBA00022801"/>
    </source>
</evidence>
<dbReference type="EMBL" id="RJJQ01000035">
    <property type="protein sequence ID" value="RNI17018.1"/>
    <property type="molecule type" value="Genomic_DNA"/>
</dbReference>
<dbReference type="AlphaFoldDB" id="A0A3M9LXD0"/>
<protein>
    <submittedName>
        <fullName evidence="5">Cutinase family protein</fullName>
    </submittedName>
</protein>
<dbReference type="InterPro" id="IPR000675">
    <property type="entry name" value="Cutinase/axe"/>
</dbReference>